<reference evidence="1 2" key="1">
    <citation type="submission" date="2015-07" db="EMBL/GenBank/DDBJ databases">
        <title>The genome of Dufourea novaeangliae.</title>
        <authorList>
            <person name="Pan H."/>
            <person name="Kapheim K."/>
        </authorList>
    </citation>
    <scope>NUCLEOTIDE SEQUENCE [LARGE SCALE GENOMIC DNA]</scope>
    <source>
        <strain evidence="1">0120121106</strain>
        <tissue evidence="1">Whole body</tissue>
    </source>
</reference>
<dbReference type="AlphaFoldDB" id="A0A154PA90"/>
<evidence type="ECO:0000313" key="2">
    <source>
        <dbReference type="Proteomes" id="UP000076502"/>
    </source>
</evidence>
<proteinExistence type="predicted"/>
<dbReference type="EMBL" id="KQ434856">
    <property type="protein sequence ID" value="KZC08753.1"/>
    <property type="molecule type" value="Genomic_DNA"/>
</dbReference>
<organism evidence="1 2">
    <name type="scientific">Dufourea novaeangliae</name>
    <name type="common">Sweat bee</name>
    <dbReference type="NCBI Taxonomy" id="178035"/>
    <lineage>
        <taxon>Eukaryota</taxon>
        <taxon>Metazoa</taxon>
        <taxon>Ecdysozoa</taxon>
        <taxon>Arthropoda</taxon>
        <taxon>Hexapoda</taxon>
        <taxon>Insecta</taxon>
        <taxon>Pterygota</taxon>
        <taxon>Neoptera</taxon>
        <taxon>Endopterygota</taxon>
        <taxon>Hymenoptera</taxon>
        <taxon>Apocrita</taxon>
        <taxon>Aculeata</taxon>
        <taxon>Apoidea</taxon>
        <taxon>Anthophila</taxon>
        <taxon>Halictidae</taxon>
        <taxon>Rophitinae</taxon>
        <taxon>Dufourea</taxon>
    </lineage>
</organism>
<protein>
    <submittedName>
        <fullName evidence="1">Uncharacterized protein</fullName>
    </submittedName>
</protein>
<dbReference type="Proteomes" id="UP000076502">
    <property type="component" value="Unassembled WGS sequence"/>
</dbReference>
<accession>A0A154PA90</accession>
<name>A0A154PA90_DUFNO</name>
<keyword evidence="2" id="KW-1185">Reference proteome</keyword>
<evidence type="ECO:0000313" key="1">
    <source>
        <dbReference type="EMBL" id="KZC08753.1"/>
    </source>
</evidence>
<gene>
    <name evidence="1" type="ORF">WN55_10776</name>
</gene>
<sequence length="50" mass="5754">MHQLVGKQKDDCLNVRRVRNYLVISEPRTTTPARSACLLKKSMALIFVHD</sequence>